<protein>
    <submittedName>
        <fullName evidence="4">Phytanoyl-CoA hydroxylase-interacting protein-like C-terminal domain-containing protein</fullName>
    </submittedName>
</protein>
<dbReference type="PANTHER" id="PTHR15698:SF4">
    <property type="entry name" value="PHYTANOYL-COA HYDROXYLASE-INTERACTING PROTEIN-LIKE C-TERMINAL DOMAIN-CONTAINING PROTEIN"/>
    <property type="match status" value="1"/>
</dbReference>
<reference evidence="2 3" key="1">
    <citation type="submission" date="2014-09" db="EMBL/GenBank/DDBJ databases">
        <authorList>
            <person name="Martin A.A."/>
        </authorList>
    </citation>
    <scope>NUCLEOTIDE SEQUENCE</scope>
    <source>
        <strain evidence="3">ED321</strain>
        <strain evidence="2">ED321 Heterogonic</strain>
    </source>
</reference>
<dbReference type="OrthoDB" id="6101761at2759"/>
<evidence type="ECO:0000313" key="5">
    <source>
        <dbReference type="WormBase" id="SRAE_1000096200"/>
    </source>
</evidence>
<dbReference type="GO" id="GO:0005737">
    <property type="term" value="C:cytoplasm"/>
    <property type="evidence" value="ECO:0007669"/>
    <property type="project" value="TreeGrafter"/>
</dbReference>
<dbReference type="AlphaFoldDB" id="A0A090L3P9"/>
<feature type="domain" description="Phytanoyl-CoA hydroxylase-interacting protein-like C-terminal" evidence="1">
    <location>
        <begin position="142"/>
        <end position="311"/>
    </location>
</feature>
<organism evidence="2">
    <name type="scientific">Strongyloides ratti</name>
    <name type="common">Parasitic roundworm</name>
    <dbReference type="NCBI Taxonomy" id="34506"/>
    <lineage>
        <taxon>Eukaryota</taxon>
        <taxon>Metazoa</taxon>
        <taxon>Ecdysozoa</taxon>
        <taxon>Nematoda</taxon>
        <taxon>Chromadorea</taxon>
        <taxon>Rhabditida</taxon>
        <taxon>Tylenchina</taxon>
        <taxon>Panagrolaimomorpha</taxon>
        <taxon>Strongyloidoidea</taxon>
        <taxon>Strongyloididae</taxon>
        <taxon>Strongyloides</taxon>
    </lineage>
</organism>
<sequence>MSTSDNFKEFNNIYYSNEITSFRPDCVRRKLDLTVNENLSVTIHVKKILEEIPNSEKGLIVKEKHFFGKSEIREFKVDERDDLTLAVKLGIEYEYYFIVFDQDTKEKYIYKANYDCMLTKSKIQKLYVKSCELLLTTKYEPIKIDKLYRCKPQLYFENVKNLNNGMMSPYIKDNTGHSGHPLTGKVRGLFFSGILYQKSEFPRESGFGDVRFIIDADLLLNPEFHNYYFSDIYCCNKNKTHFLVIVICKKDTKENDYCKKHLVSLLPNDNDFLFYIHDGNKYNYYWCSAKSEEVSLRLELFYCGNINVYDGAFEKVIPLKNCGATPGGIGCNNFCNICRI</sequence>
<dbReference type="Proteomes" id="UP000035682">
    <property type="component" value="Unplaced"/>
</dbReference>
<accession>A0A090L3P9</accession>
<dbReference type="InterPro" id="IPR042868">
    <property type="entry name" value="PHYHIP/PHYHIPL"/>
</dbReference>
<name>A0A090L3P9_STRRB</name>
<dbReference type="WormBase" id="SRAE_1000096200">
    <property type="protein sequence ID" value="SRP02257"/>
    <property type="gene ID" value="WBGene00257562"/>
</dbReference>
<evidence type="ECO:0000313" key="2">
    <source>
        <dbReference type="EMBL" id="CEF62692.1"/>
    </source>
</evidence>
<gene>
    <name evidence="2 4 5" type="ORF">SRAE_1000096200</name>
</gene>
<reference evidence="4" key="2">
    <citation type="submission" date="2020-12" db="UniProtKB">
        <authorList>
            <consortium name="WormBaseParasite"/>
        </authorList>
    </citation>
    <scope>IDENTIFICATION</scope>
</reference>
<dbReference type="Pfam" id="PF19281">
    <property type="entry name" value="PHYHIP_C"/>
    <property type="match status" value="1"/>
</dbReference>
<dbReference type="GeneID" id="36375057"/>
<evidence type="ECO:0000313" key="4">
    <source>
        <dbReference type="WBParaSite" id="SRAE_1000096200.1"/>
    </source>
</evidence>
<dbReference type="CTD" id="36375057"/>
<dbReference type="PANTHER" id="PTHR15698">
    <property type="entry name" value="PROTEIN CBG15099"/>
    <property type="match status" value="1"/>
</dbReference>
<dbReference type="EMBL" id="LN609528">
    <property type="protein sequence ID" value="CEF62692.1"/>
    <property type="molecule type" value="Genomic_DNA"/>
</dbReference>
<dbReference type="WBParaSite" id="SRAE_1000096200.1">
    <property type="protein sequence ID" value="SRAE_1000096200.1"/>
    <property type="gene ID" value="WBGene00257562"/>
</dbReference>
<evidence type="ECO:0000313" key="3">
    <source>
        <dbReference type="Proteomes" id="UP000035682"/>
    </source>
</evidence>
<dbReference type="InterPro" id="IPR045545">
    <property type="entry name" value="PHYIP/PHIPL_C"/>
</dbReference>
<keyword evidence="3" id="KW-1185">Reference proteome</keyword>
<evidence type="ECO:0000259" key="1">
    <source>
        <dbReference type="Pfam" id="PF19281"/>
    </source>
</evidence>
<dbReference type="RefSeq" id="XP_024501894.1">
    <property type="nucleotide sequence ID" value="XM_024647858.1"/>
</dbReference>
<proteinExistence type="predicted"/>